<feature type="chain" id="PRO_5012294341" evidence="1">
    <location>
        <begin position="16"/>
        <end position="66"/>
    </location>
</feature>
<organism evidence="2 3">
    <name type="scientific">Paracoccidioides brasiliensis (strain Pb18)</name>
    <dbReference type="NCBI Taxonomy" id="502780"/>
    <lineage>
        <taxon>Eukaryota</taxon>
        <taxon>Fungi</taxon>
        <taxon>Dikarya</taxon>
        <taxon>Ascomycota</taxon>
        <taxon>Pezizomycotina</taxon>
        <taxon>Eurotiomycetes</taxon>
        <taxon>Eurotiomycetidae</taxon>
        <taxon>Onygenales</taxon>
        <taxon>Ajellomycetaceae</taxon>
        <taxon>Paracoccidioides</taxon>
    </lineage>
</organism>
<gene>
    <name evidence="2" type="ORF">PADG_11250</name>
</gene>
<feature type="signal peptide" evidence="1">
    <location>
        <begin position="1"/>
        <end position="15"/>
    </location>
</feature>
<keyword evidence="3" id="KW-1185">Reference proteome</keyword>
<evidence type="ECO:0000313" key="3">
    <source>
        <dbReference type="Proteomes" id="UP000001628"/>
    </source>
</evidence>
<proteinExistence type="predicted"/>
<evidence type="ECO:0000256" key="1">
    <source>
        <dbReference type="SAM" id="SignalP"/>
    </source>
</evidence>
<dbReference type="GeneID" id="22587147"/>
<name>A0A0A0HT95_PARBD</name>
<dbReference type="KEGG" id="pbn:PADG_11250"/>
<evidence type="ECO:0000313" key="2">
    <source>
        <dbReference type="EMBL" id="KGM92434.1"/>
    </source>
</evidence>
<dbReference type="InParanoid" id="A0A0A0HT95"/>
<dbReference type="VEuPathDB" id="FungiDB:PADG_11250"/>
<dbReference type="RefSeq" id="XP_010757814.1">
    <property type="nucleotide sequence ID" value="XM_010759512.1"/>
</dbReference>
<keyword evidence="1" id="KW-0732">Signal</keyword>
<dbReference type="AlphaFoldDB" id="A0A0A0HT95"/>
<dbReference type="Proteomes" id="UP000001628">
    <property type="component" value="Unassembled WGS sequence"/>
</dbReference>
<dbReference type="EMBL" id="KN275958">
    <property type="protein sequence ID" value="KGM92434.1"/>
    <property type="molecule type" value="Genomic_DNA"/>
</dbReference>
<sequence>MLILWLSLARLYVLEQNWNFNLRKRSGQTTLARREVAILIHGDVRDPVSAVQKQGENALIPIKLIL</sequence>
<protein>
    <submittedName>
        <fullName evidence="2">Uncharacterized protein</fullName>
    </submittedName>
</protein>
<dbReference type="HOGENOM" id="CLU_2831846_0_0_1"/>
<reference evidence="2 3" key="1">
    <citation type="journal article" date="2011" name="PLoS Genet.">
        <title>Comparative genomic analysis of human fungal pathogens causing paracoccidioidomycosis.</title>
        <authorList>
            <person name="Desjardins C.A."/>
            <person name="Champion M.D."/>
            <person name="Holder J.W."/>
            <person name="Muszewska A."/>
            <person name="Goldberg J."/>
            <person name="Bailao A.M."/>
            <person name="Brigido M.M."/>
            <person name="Ferreira M.E."/>
            <person name="Garcia A.M."/>
            <person name="Grynberg M."/>
            <person name="Gujja S."/>
            <person name="Heiman D.I."/>
            <person name="Henn M.R."/>
            <person name="Kodira C.D."/>
            <person name="Leon-Narvaez H."/>
            <person name="Longo L.V."/>
            <person name="Ma L.J."/>
            <person name="Malavazi I."/>
            <person name="Matsuo A.L."/>
            <person name="Morais F.V."/>
            <person name="Pereira M."/>
            <person name="Rodriguez-Brito S."/>
            <person name="Sakthikumar S."/>
            <person name="Salem-Izacc S.M."/>
            <person name="Sykes S.M."/>
            <person name="Teixeira M.M."/>
            <person name="Vallejo M.C."/>
            <person name="Walter M.E."/>
            <person name="Yandava C."/>
            <person name="Young S."/>
            <person name="Zeng Q."/>
            <person name="Zucker J."/>
            <person name="Felipe M.S."/>
            <person name="Goldman G.H."/>
            <person name="Haas B.J."/>
            <person name="McEwen J.G."/>
            <person name="Nino-Vega G."/>
            <person name="Puccia R."/>
            <person name="San-Blas G."/>
            <person name="Soares C.M."/>
            <person name="Birren B.W."/>
            <person name="Cuomo C.A."/>
        </authorList>
    </citation>
    <scope>NUCLEOTIDE SEQUENCE [LARGE SCALE GENOMIC DNA]</scope>
    <source>
        <strain evidence="2 3">Pb18</strain>
    </source>
</reference>
<accession>A0A0A0HT95</accession>